<dbReference type="Gene3D" id="3.30.70.1490">
    <property type="entry name" value="Cysteine protease Prp"/>
    <property type="match status" value="1"/>
</dbReference>
<dbReference type="CDD" id="cd16332">
    <property type="entry name" value="Prp-like"/>
    <property type="match status" value="1"/>
</dbReference>
<keyword evidence="4" id="KW-0788">Thiol protease</keyword>
<comment type="similarity">
    <text evidence="5">Belongs to the Prp family.</text>
</comment>
<name>A0ABN0XHA8_9LACT</name>
<evidence type="ECO:0000256" key="1">
    <source>
        <dbReference type="ARBA" id="ARBA00022517"/>
    </source>
</evidence>
<dbReference type="InterPro" id="IPR007422">
    <property type="entry name" value="Peptidase_Prp"/>
</dbReference>
<evidence type="ECO:0000256" key="4">
    <source>
        <dbReference type="ARBA" id="ARBA00022807"/>
    </source>
</evidence>
<evidence type="ECO:0000313" key="7">
    <source>
        <dbReference type="EMBL" id="GAA0364070.1"/>
    </source>
</evidence>
<keyword evidence="3" id="KW-0378">Hydrolase</keyword>
<accession>A0ABN0XHA8</accession>
<dbReference type="Pfam" id="PF04327">
    <property type="entry name" value="Peptidase_Prp"/>
    <property type="match status" value="1"/>
</dbReference>
<keyword evidence="8" id="KW-1185">Reference proteome</keyword>
<dbReference type="EMBL" id="BAAACW010000096">
    <property type="protein sequence ID" value="GAA0364070.1"/>
    <property type="molecule type" value="Genomic_DNA"/>
</dbReference>
<comment type="caution">
    <text evidence="7">The sequence shown here is derived from an EMBL/GenBank/DDBJ whole genome shotgun (WGS) entry which is preliminary data.</text>
</comment>
<evidence type="ECO:0000256" key="6">
    <source>
        <dbReference type="ARBA" id="ARBA00044538"/>
    </source>
</evidence>
<evidence type="ECO:0000256" key="5">
    <source>
        <dbReference type="ARBA" id="ARBA00044503"/>
    </source>
</evidence>
<gene>
    <name evidence="7" type="ORF">GCM10008932_15640</name>
</gene>
<evidence type="ECO:0000313" key="8">
    <source>
        <dbReference type="Proteomes" id="UP001501166"/>
    </source>
</evidence>
<dbReference type="PANTHER" id="PTHR39178:SF1">
    <property type="entry name" value="RIBOSOMAL-PROCESSING CYSTEINE PROTEASE PRP"/>
    <property type="match status" value="1"/>
</dbReference>
<dbReference type="Proteomes" id="UP001501166">
    <property type="component" value="Unassembled WGS sequence"/>
</dbReference>
<organism evidence="7 8">
    <name type="scientific">Alkalibacterium iburiense</name>
    <dbReference type="NCBI Taxonomy" id="290589"/>
    <lineage>
        <taxon>Bacteria</taxon>
        <taxon>Bacillati</taxon>
        <taxon>Bacillota</taxon>
        <taxon>Bacilli</taxon>
        <taxon>Lactobacillales</taxon>
        <taxon>Carnobacteriaceae</taxon>
        <taxon>Alkalibacterium</taxon>
    </lineage>
</organism>
<evidence type="ECO:0000256" key="3">
    <source>
        <dbReference type="ARBA" id="ARBA00022801"/>
    </source>
</evidence>
<reference evidence="7 8" key="1">
    <citation type="journal article" date="2019" name="Int. J. Syst. Evol. Microbiol.">
        <title>The Global Catalogue of Microorganisms (GCM) 10K type strain sequencing project: providing services to taxonomists for standard genome sequencing and annotation.</title>
        <authorList>
            <consortium name="The Broad Institute Genomics Platform"/>
            <consortium name="The Broad Institute Genome Sequencing Center for Infectious Disease"/>
            <person name="Wu L."/>
            <person name="Ma J."/>
        </authorList>
    </citation>
    <scope>NUCLEOTIDE SEQUENCE [LARGE SCALE GENOMIC DNA]</scope>
    <source>
        <strain evidence="7 8">JCM 12662</strain>
    </source>
</reference>
<keyword evidence="2 7" id="KW-0645">Protease</keyword>
<protein>
    <recommendedName>
        <fullName evidence="6">Ribosomal processing cysteine protease Prp</fullName>
    </recommendedName>
</protein>
<evidence type="ECO:0000256" key="2">
    <source>
        <dbReference type="ARBA" id="ARBA00022670"/>
    </source>
</evidence>
<sequence>MISIQFTRKQSTIVSVELSGHADSGPYGYDIVCAAVSALTIGTVNSLIALADISLDIQANNEEGGFLTFKLPEKLTEKQMEQAQLLLDSLYLSLSSTEEEYGEHMAITNINNQ</sequence>
<dbReference type="GO" id="GO:0006508">
    <property type="term" value="P:proteolysis"/>
    <property type="evidence" value="ECO:0007669"/>
    <property type="project" value="UniProtKB-KW"/>
</dbReference>
<proteinExistence type="inferred from homology"/>
<keyword evidence="1" id="KW-0690">Ribosome biogenesis</keyword>
<dbReference type="GO" id="GO:0008233">
    <property type="term" value="F:peptidase activity"/>
    <property type="evidence" value="ECO:0007669"/>
    <property type="project" value="UniProtKB-KW"/>
</dbReference>
<dbReference type="RefSeq" id="WP_343755413.1">
    <property type="nucleotide sequence ID" value="NZ_BAAACW010000096.1"/>
</dbReference>
<dbReference type="SUPFAM" id="SSF118010">
    <property type="entry name" value="TM1457-like"/>
    <property type="match status" value="1"/>
</dbReference>
<dbReference type="PANTHER" id="PTHR39178">
    <property type="entry name" value="HYPOTHETICAL RIBOSOME-ASSOCIATED PROTEIN"/>
    <property type="match status" value="1"/>
</dbReference>
<dbReference type="InterPro" id="IPR036764">
    <property type="entry name" value="Peptidase_Prp_sf"/>
</dbReference>